<dbReference type="Proteomes" id="UP000819052">
    <property type="component" value="Unassembled WGS sequence"/>
</dbReference>
<reference evidence="2 3" key="1">
    <citation type="submission" date="2019-09" db="EMBL/GenBank/DDBJ databases">
        <title>Taxonomy of Antarctic Massilia spp.: description of Massilia rubra sp. nov., Massilia aquatica sp. nov., Massilia mucilaginosa sp. nov., Massilia frigida sp. nov. isolated from streams, lakes and regoliths.</title>
        <authorList>
            <person name="Holochova P."/>
            <person name="Sedlacek I."/>
            <person name="Kralova S."/>
            <person name="Maslanova I."/>
            <person name="Busse H.-J."/>
            <person name="Stankova E."/>
            <person name="Vrbovska V."/>
            <person name="Kovarovic V."/>
            <person name="Bartak M."/>
            <person name="Svec P."/>
            <person name="Pantucek R."/>
        </authorList>
    </citation>
    <scope>NUCLEOTIDE SEQUENCE [LARGE SCALE GENOMIC DNA]</scope>
    <source>
        <strain evidence="2 3">CCM 8693</strain>
    </source>
</reference>
<name>A0ABX0MG25_9BURK</name>
<protein>
    <submittedName>
        <fullName evidence="2">Uncharacterized protein</fullName>
    </submittedName>
</protein>
<accession>A0ABX0MG25</accession>
<feature type="compositionally biased region" description="Basic and acidic residues" evidence="1">
    <location>
        <begin position="55"/>
        <end position="64"/>
    </location>
</feature>
<organism evidence="2 3">
    <name type="scientific">Massilia aquatica</name>
    <dbReference type="NCBI Taxonomy" id="2609000"/>
    <lineage>
        <taxon>Bacteria</taxon>
        <taxon>Pseudomonadati</taxon>
        <taxon>Pseudomonadota</taxon>
        <taxon>Betaproteobacteria</taxon>
        <taxon>Burkholderiales</taxon>
        <taxon>Oxalobacteraceae</taxon>
        <taxon>Telluria group</taxon>
        <taxon>Massilia</taxon>
    </lineage>
</organism>
<comment type="caution">
    <text evidence="2">The sequence shown here is derived from an EMBL/GenBank/DDBJ whole genome shotgun (WGS) entry which is preliminary data.</text>
</comment>
<gene>
    <name evidence="2" type="ORF">F1609_27315</name>
</gene>
<feature type="compositionally biased region" description="Low complexity" evidence="1">
    <location>
        <begin position="31"/>
        <end position="46"/>
    </location>
</feature>
<evidence type="ECO:0000313" key="3">
    <source>
        <dbReference type="Proteomes" id="UP000819052"/>
    </source>
</evidence>
<keyword evidence="3" id="KW-1185">Reference proteome</keyword>
<dbReference type="EMBL" id="VVIW01000024">
    <property type="protein sequence ID" value="NHZ43848.1"/>
    <property type="molecule type" value="Genomic_DNA"/>
</dbReference>
<evidence type="ECO:0000313" key="2">
    <source>
        <dbReference type="EMBL" id="NHZ43848.1"/>
    </source>
</evidence>
<sequence length="64" mass="7006">MWPCRRRPRAGGRRRWRCRCRHGRESRRRAGSGPCPGCAAGPGASGTARPFLRRASADREGTGG</sequence>
<feature type="region of interest" description="Disordered" evidence="1">
    <location>
        <begin position="22"/>
        <end position="64"/>
    </location>
</feature>
<proteinExistence type="predicted"/>
<evidence type="ECO:0000256" key="1">
    <source>
        <dbReference type="SAM" id="MobiDB-lite"/>
    </source>
</evidence>